<dbReference type="Proteomes" id="UP001212189">
    <property type="component" value="Chromosome"/>
</dbReference>
<organism evidence="1 2">
    <name type="scientific">Denitrificimonas caeni</name>
    <dbReference type="NCBI Taxonomy" id="521720"/>
    <lineage>
        <taxon>Bacteria</taxon>
        <taxon>Pseudomonadati</taxon>
        <taxon>Pseudomonadota</taxon>
        <taxon>Gammaproteobacteria</taxon>
        <taxon>Pseudomonadales</taxon>
        <taxon>Pseudomonadaceae</taxon>
        <taxon>Denitrificimonas</taxon>
    </lineage>
</organism>
<dbReference type="EMBL" id="CP114976">
    <property type="protein sequence ID" value="WBE25344.1"/>
    <property type="molecule type" value="Genomic_DNA"/>
</dbReference>
<reference evidence="1 2" key="1">
    <citation type="submission" date="2022-12" db="EMBL/GenBank/DDBJ databases">
        <title>Coexistence and Characterization of a Novel Tigecycline Resistance gene tet(X) variant and blaNDM-1 in a Pseudomonas caeni Isolate of Chicken Origin.</title>
        <authorList>
            <person name="Lu X."/>
            <person name="Zhang L."/>
            <person name="Li R."/>
            <person name="Wang Z."/>
        </authorList>
    </citation>
    <scope>NUCLEOTIDE SEQUENCE [LARGE SCALE GENOMIC DNA]</scope>
    <source>
        <strain evidence="1 2">CE14</strain>
    </source>
</reference>
<proteinExistence type="predicted"/>
<accession>A0AAF0AIT1</accession>
<evidence type="ECO:0000313" key="2">
    <source>
        <dbReference type="Proteomes" id="UP001212189"/>
    </source>
</evidence>
<dbReference type="AlphaFoldDB" id="A0AAF0AIT1"/>
<name>A0AAF0AIT1_9GAMM</name>
<gene>
    <name evidence="1" type="ORF">O6P33_00395</name>
</gene>
<evidence type="ECO:0000313" key="1">
    <source>
        <dbReference type="EMBL" id="WBE25344.1"/>
    </source>
</evidence>
<protein>
    <submittedName>
        <fullName evidence="1">Uncharacterized protein</fullName>
    </submittedName>
</protein>
<dbReference type="KEGG" id="dce:O6P33_00395"/>
<dbReference type="RefSeq" id="WP_269818290.1">
    <property type="nucleotide sequence ID" value="NZ_CP114976.1"/>
</dbReference>
<sequence>MIKHHREGATDFWHWLVFKRLAGQPVVLDFASYLPSNARTDFEVMQPKWFIAVHKR</sequence>
<keyword evidence="2" id="KW-1185">Reference proteome</keyword>